<dbReference type="EMBL" id="SOCP01000006">
    <property type="protein sequence ID" value="TDV51040.1"/>
    <property type="molecule type" value="Genomic_DNA"/>
</dbReference>
<evidence type="ECO:0000256" key="1">
    <source>
        <dbReference type="SAM" id="MobiDB-lite"/>
    </source>
</evidence>
<name>A0A4R7VN26_9PSEU</name>
<accession>A0A4R7VN26</accession>
<dbReference type="AlphaFoldDB" id="A0A4R7VN26"/>
<feature type="region of interest" description="Disordered" evidence="1">
    <location>
        <begin position="1"/>
        <end position="22"/>
    </location>
</feature>
<dbReference type="PANTHER" id="PTHR36221">
    <property type="entry name" value="DUF742 DOMAIN-CONTAINING PROTEIN"/>
    <property type="match status" value="1"/>
</dbReference>
<dbReference type="PANTHER" id="PTHR36221:SF1">
    <property type="entry name" value="DUF742 DOMAIN-CONTAINING PROTEIN"/>
    <property type="match status" value="1"/>
</dbReference>
<dbReference type="Proteomes" id="UP000294927">
    <property type="component" value="Unassembled WGS sequence"/>
</dbReference>
<dbReference type="Pfam" id="PF05331">
    <property type="entry name" value="DUF742"/>
    <property type="match status" value="1"/>
</dbReference>
<sequence length="124" mass="13301">MSDVHDNGAPPPALARPYSWTDGRTQPSVDIAIEARVVTTRAGRDMTPRLTSALWTVTQLCFQPRSVAEIGAYLAVPLGVAKVLVADLVAEGLVNVEATLAHDADDAERRELIERVLSGLRAAK</sequence>
<dbReference type="RefSeq" id="WP_243866579.1">
    <property type="nucleotide sequence ID" value="NZ_SOCP01000006.1"/>
</dbReference>
<comment type="caution">
    <text evidence="2">The sequence shown here is derived from an EMBL/GenBank/DDBJ whole genome shotgun (WGS) entry which is preliminary data.</text>
</comment>
<proteinExistence type="predicted"/>
<evidence type="ECO:0000313" key="3">
    <source>
        <dbReference type="Proteomes" id="UP000294927"/>
    </source>
</evidence>
<dbReference type="InterPro" id="IPR007995">
    <property type="entry name" value="DUF742"/>
</dbReference>
<evidence type="ECO:0000313" key="2">
    <source>
        <dbReference type="EMBL" id="TDV51040.1"/>
    </source>
</evidence>
<keyword evidence="3" id="KW-1185">Reference proteome</keyword>
<organism evidence="2 3">
    <name type="scientific">Actinophytocola oryzae</name>
    <dbReference type="NCBI Taxonomy" id="502181"/>
    <lineage>
        <taxon>Bacteria</taxon>
        <taxon>Bacillati</taxon>
        <taxon>Actinomycetota</taxon>
        <taxon>Actinomycetes</taxon>
        <taxon>Pseudonocardiales</taxon>
        <taxon>Pseudonocardiaceae</taxon>
    </lineage>
</organism>
<gene>
    <name evidence="2" type="ORF">CLV71_106389</name>
</gene>
<reference evidence="2 3" key="1">
    <citation type="submission" date="2019-03" db="EMBL/GenBank/DDBJ databases">
        <title>Genomic Encyclopedia of Archaeal and Bacterial Type Strains, Phase II (KMG-II): from individual species to whole genera.</title>
        <authorList>
            <person name="Goeker M."/>
        </authorList>
    </citation>
    <scope>NUCLEOTIDE SEQUENCE [LARGE SCALE GENOMIC DNA]</scope>
    <source>
        <strain evidence="2 3">DSM 45499</strain>
    </source>
</reference>
<protein>
    <submittedName>
        <fullName evidence="2">Uncharacterized protein DUF742</fullName>
    </submittedName>
</protein>